<dbReference type="OrthoDB" id="415530at2"/>
<dbReference type="InterPro" id="IPR032047">
    <property type="entry name" value="ResT/TelK_cat"/>
</dbReference>
<dbReference type="AlphaFoldDB" id="B0C3P2"/>
<reference evidence="3 4" key="1">
    <citation type="journal article" date="2008" name="Proc. Natl. Acad. Sci. U.S.A.">
        <title>Niche adaptation and genome expansion in the chlorophyll d-producing cyanobacterium Acaryochloris marina.</title>
        <authorList>
            <person name="Swingley W.D."/>
            <person name="Chen M."/>
            <person name="Cheung P.C."/>
            <person name="Conrad A.L."/>
            <person name="Dejesa L.C."/>
            <person name="Hao J."/>
            <person name="Honchak B.M."/>
            <person name="Karbach L.E."/>
            <person name="Kurdoglu A."/>
            <person name="Lahiri S."/>
            <person name="Mastrian S.D."/>
            <person name="Miyashita H."/>
            <person name="Page L."/>
            <person name="Ramakrishna P."/>
            <person name="Satoh S."/>
            <person name="Sattley W.M."/>
            <person name="Shimada Y."/>
            <person name="Taylor H.L."/>
            <person name="Tomo T."/>
            <person name="Tsuchiya T."/>
            <person name="Wang Z.T."/>
            <person name="Raymond J."/>
            <person name="Mimuro M."/>
            <person name="Blankenship R.E."/>
            <person name="Touchman J.W."/>
        </authorList>
    </citation>
    <scope>NUCLEOTIDE SEQUENCE [LARGE SCALE GENOMIC DNA]</scope>
    <source>
        <strain evidence="4">MBIC 11017</strain>
    </source>
</reference>
<dbReference type="HOGENOM" id="CLU_426362_0_0_3"/>
<name>B0C3P2_ACAM1</name>
<dbReference type="EMBL" id="CP000828">
    <property type="protein sequence ID" value="ABW30979.1"/>
    <property type="molecule type" value="Genomic_DNA"/>
</dbReference>
<accession>B0C3P2</accession>
<feature type="domain" description="Telomere resolvase ResT/TelK catalytic" evidence="2">
    <location>
        <begin position="108"/>
        <end position="292"/>
    </location>
</feature>
<dbReference type="Proteomes" id="UP000000268">
    <property type="component" value="Chromosome"/>
</dbReference>
<proteinExistence type="predicted"/>
<organism evidence="3 4">
    <name type="scientific">Acaryochloris marina (strain MBIC 11017)</name>
    <dbReference type="NCBI Taxonomy" id="329726"/>
    <lineage>
        <taxon>Bacteria</taxon>
        <taxon>Bacillati</taxon>
        <taxon>Cyanobacteriota</taxon>
        <taxon>Cyanophyceae</taxon>
        <taxon>Acaryochloridales</taxon>
        <taxon>Acaryochloridaceae</taxon>
        <taxon>Acaryochloris</taxon>
    </lineage>
</organism>
<feature type="compositionally biased region" description="Polar residues" evidence="1">
    <location>
        <begin position="522"/>
        <end position="538"/>
    </location>
</feature>
<feature type="region of interest" description="Disordered" evidence="1">
    <location>
        <begin position="504"/>
        <end position="542"/>
    </location>
</feature>
<evidence type="ECO:0000256" key="1">
    <source>
        <dbReference type="SAM" id="MobiDB-lite"/>
    </source>
</evidence>
<gene>
    <name evidence="3" type="ordered locus">AM1_6047</name>
</gene>
<evidence type="ECO:0000313" key="3">
    <source>
        <dbReference type="EMBL" id="ABW30979.1"/>
    </source>
</evidence>
<evidence type="ECO:0000313" key="4">
    <source>
        <dbReference type="Proteomes" id="UP000000268"/>
    </source>
</evidence>
<keyword evidence="4" id="KW-1185">Reference proteome</keyword>
<protein>
    <recommendedName>
        <fullName evidence="2">Telomere resolvase ResT/TelK catalytic domain-containing protein</fullName>
    </recommendedName>
</protein>
<dbReference type="Gene3D" id="1.10.443.30">
    <property type="entry name" value="Telomere resolvase"/>
    <property type="match status" value="1"/>
</dbReference>
<dbReference type="eggNOG" id="COG3170">
    <property type="taxonomic scope" value="Bacteria"/>
</dbReference>
<feature type="compositionally biased region" description="Polar residues" evidence="1">
    <location>
        <begin position="572"/>
        <end position="582"/>
    </location>
</feature>
<dbReference type="InterPro" id="IPR038280">
    <property type="entry name" value="ResT/TelK_cat_sf"/>
</dbReference>
<sequence length="704" mass="80609">MRRWLKKLYDHPFLPAVASLGNTPQDRQVAEQWSTWMKQQWYDHGLKELKQQRNLMTEVRQALKKQLGEEHVVVETMNFSRDEWIQINLSINDRVAARNEQQGLIEQPDAIVDRAKMLLDSRDWSEVAAGLAVVTGRRCTELLQTAEFNYSSPYSVWFNGALKRRKEAMELRFEIPTLAPAKHAIAALDLLRQRVNTVGLELETINRKYSPPVAKACDRYFAELIPQRAGRGNLYTHLFRTIYARIATHWYAPPTVADVEYMAAIQGHFLIQNEQDTTLRRSLASTRHYNDYKIGDGEGNIDGRQGIRLRDPGVQVLQVFQSAAPQLEPDPLTEWEEQPMIRPVKRQRQRPKREISTLRLYQDERDRWLQVLDQFEPRGTQQEKMSVLLEWLEQSLKDGTSVHETPDDLEQLAHLFIEPLQPLRDPEAIRTLCQQEIADLEQDYYLEDYLPLYKRAIAEAIRSGQLPLLDGKTAERTSYTKEGVNYEQRTHYALLFLDNLDHELEAPKSDPPQRVTPIKSDITPTNDSTLDQTTPPSATDQKLDTLTTVLTQLVQVMQGEQAAPHPTPELDTAQNESAQNNGHAHPAESPELSTADPDPSSPKKRGRRAGKTSAAAEAKISQAINAIMDYNNVSTRTFDEKWMISSSILKRLTKSYQGVIQRVLDARKDEIKLHHQAHGLKGRHNTRHGRAGVTIDQVIQLDFD</sequence>
<evidence type="ECO:0000259" key="2">
    <source>
        <dbReference type="Pfam" id="PF16684"/>
    </source>
</evidence>
<dbReference type="KEGG" id="amr:AM1_6047"/>
<dbReference type="RefSeq" id="WP_012166178.1">
    <property type="nucleotide sequence ID" value="NC_009925.1"/>
</dbReference>
<dbReference type="Pfam" id="PF16684">
    <property type="entry name" value="ResT-TelK_cat"/>
    <property type="match status" value="1"/>
</dbReference>
<feature type="region of interest" description="Disordered" evidence="1">
    <location>
        <begin position="559"/>
        <end position="614"/>
    </location>
</feature>